<accession>A0A7S3LB69</accession>
<gene>
    <name evidence="2" type="ORF">ACOF00016_LOCUS10892</name>
</gene>
<evidence type="ECO:0000256" key="1">
    <source>
        <dbReference type="SAM" id="Phobius"/>
    </source>
</evidence>
<keyword evidence="1" id="KW-0812">Transmembrane</keyword>
<reference evidence="2" key="1">
    <citation type="submission" date="2021-01" db="EMBL/GenBank/DDBJ databases">
        <authorList>
            <person name="Corre E."/>
            <person name="Pelletier E."/>
            <person name="Niang G."/>
            <person name="Scheremetjew M."/>
            <person name="Finn R."/>
            <person name="Kale V."/>
            <person name="Holt S."/>
            <person name="Cochrane G."/>
            <person name="Meng A."/>
            <person name="Brown T."/>
            <person name="Cohen L."/>
        </authorList>
    </citation>
    <scope>NUCLEOTIDE SEQUENCE</scope>
    <source>
        <strain evidence="2">CCMP127</strain>
    </source>
</reference>
<organism evidence="2">
    <name type="scientific">Amphora coffeiformis</name>
    <dbReference type="NCBI Taxonomy" id="265554"/>
    <lineage>
        <taxon>Eukaryota</taxon>
        <taxon>Sar</taxon>
        <taxon>Stramenopiles</taxon>
        <taxon>Ochrophyta</taxon>
        <taxon>Bacillariophyta</taxon>
        <taxon>Bacillariophyceae</taxon>
        <taxon>Bacillariophycidae</taxon>
        <taxon>Thalassiophysales</taxon>
        <taxon>Catenulaceae</taxon>
        <taxon>Amphora</taxon>
    </lineage>
</organism>
<evidence type="ECO:0008006" key="3">
    <source>
        <dbReference type="Google" id="ProtNLM"/>
    </source>
</evidence>
<dbReference type="AlphaFoldDB" id="A0A7S3LB69"/>
<feature type="transmembrane region" description="Helical" evidence="1">
    <location>
        <begin position="65"/>
        <end position="84"/>
    </location>
</feature>
<keyword evidence="1" id="KW-0472">Membrane</keyword>
<evidence type="ECO:0000313" key="2">
    <source>
        <dbReference type="EMBL" id="CAE0413641.1"/>
    </source>
</evidence>
<sequence>MPRGMAMEEMSKDEYIAMNHVRKEIWNKGMYGYVVGSCSAVLLHTAANLVNRYQKLPVALNRNTLVASFFLGGTIGSFLLATAAGKNEVHNLHHIFPKGANPPPQASYAEIREDKILQTWKETSVERKE</sequence>
<keyword evidence="1" id="KW-1133">Transmembrane helix</keyword>
<dbReference type="EMBL" id="HBIM01013452">
    <property type="protein sequence ID" value="CAE0413641.1"/>
    <property type="molecule type" value="Transcribed_RNA"/>
</dbReference>
<name>A0A7S3LB69_9STRA</name>
<proteinExistence type="predicted"/>
<protein>
    <recommendedName>
        <fullName evidence="3">HIG1 domain-containing protein</fullName>
    </recommendedName>
</protein>
<feature type="transmembrane region" description="Helical" evidence="1">
    <location>
        <begin position="30"/>
        <end position="50"/>
    </location>
</feature>